<dbReference type="HOGENOM" id="CLU_1174349_0_0_6"/>
<protein>
    <submittedName>
        <fullName evidence="1">Uncharacterized protein</fullName>
    </submittedName>
</protein>
<sequence length="236" mass="26065">MRRRRGGLAILRALGQEHAQLREDAARGQMLVEAVVEGAGGGHHAAVEAAVQQQLVFQREFEVGGGALQRAGDRVGAERQGFGLDQRRGDQHAEAVAEFVQRDAAAHLGARGDVLQRQRLLQLALVDQLQRIRGDAMAARRRAVQRGELFLQCQQEARRHVGAAALDLAQAVEATLLFGVVARLLGMLEQLLLEVRQRGAQRRLEAGAAHLQQLVEQLAHARRQVGARRQRRRRGR</sequence>
<reference evidence="1" key="1">
    <citation type="submission" date="2015-03" db="EMBL/GenBank/DDBJ databases">
        <title>Draft genome sequence of Mizugakiibacter sediminis skMP5.</title>
        <authorList>
            <person name="Watanabe T."/>
            <person name="Kojima H."/>
            <person name="Fukui M."/>
        </authorList>
    </citation>
    <scope>NUCLEOTIDE SEQUENCE</scope>
    <source>
        <strain evidence="1">SkMP5</strain>
    </source>
</reference>
<dbReference type="AlphaFoldDB" id="A0A0U1PAS3"/>
<gene>
    <name evidence="1" type="ORF">MBSD_1932</name>
</gene>
<name>A0A0U1PAS3_9GAMM</name>
<dbReference type="EMBL" id="DF952380">
    <property type="protein sequence ID" value="GAN45385.1"/>
    <property type="molecule type" value="Genomic_DNA"/>
</dbReference>
<evidence type="ECO:0000313" key="1">
    <source>
        <dbReference type="EMBL" id="GAN45385.1"/>
    </source>
</evidence>
<accession>A0A0U1PAS3</accession>
<organism evidence="1">
    <name type="scientific">Mizugakiibacter sediminis</name>
    <dbReference type="NCBI Taxonomy" id="1475481"/>
    <lineage>
        <taxon>Bacteria</taxon>
        <taxon>Pseudomonadati</taxon>
        <taxon>Pseudomonadota</taxon>
        <taxon>Gammaproteobacteria</taxon>
        <taxon>Lysobacterales</taxon>
        <taxon>Rhodanobacteraceae</taxon>
        <taxon>Mizugakiibacter</taxon>
    </lineage>
</organism>
<proteinExistence type="predicted"/>